<proteinExistence type="predicted"/>
<keyword evidence="2" id="KW-0645">Protease</keyword>
<dbReference type="PANTHER" id="PTHR36844:SF1">
    <property type="entry name" value="PROTEASE PRSW"/>
    <property type="match status" value="1"/>
</dbReference>
<keyword evidence="2" id="KW-0482">Metalloprotease</keyword>
<dbReference type="InterPro" id="IPR026898">
    <property type="entry name" value="PrsW"/>
</dbReference>
<dbReference type="Pfam" id="PF13367">
    <property type="entry name" value="PrsW-protease"/>
    <property type="match status" value="1"/>
</dbReference>
<name>A0A9X2Z0H3_9MYCO</name>
<keyword evidence="2" id="KW-0378">Hydrolase</keyword>
<keyword evidence="1" id="KW-1133">Transmembrane helix</keyword>
<feature type="transmembrane region" description="Helical" evidence="1">
    <location>
        <begin position="213"/>
        <end position="231"/>
    </location>
</feature>
<dbReference type="RefSeq" id="WP_263995579.1">
    <property type="nucleotide sequence ID" value="NZ_JACKVK010000005.1"/>
</dbReference>
<dbReference type="EMBL" id="JACKVK010000005">
    <property type="protein sequence ID" value="MCV7420810.1"/>
    <property type="molecule type" value="Genomic_DNA"/>
</dbReference>
<gene>
    <name evidence="2" type="ORF">H7K45_09700</name>
</gene>
<dbReference type="Proteomes" id="UP001141629">
    <property type="component" value="Unassembled WGS sequence"/>
</dbReference>
<protein>
    <submittedName>
        <fullName evidence="2">PrsW family intramembrane metalloprotease</fullName>
    </submittedName>
</protein>
<evidence type="ECO:0000313" key="3">
    <source>
        <dbReference type="Proteomes" id="UP001141629"/>
    </source>
</evidence>
<feature type="transmembrane region" description="Helical" evidence="1">
    <location>
        <begin position="160"/>
        <end position="177"/>
    </location>
</feature>
<reference evidence="2" key="2">
    <citation type="journal article" date="2022" name="BMC Genomics">
        <title>Comparative genome analysis of mycobacteria focusing on tRNA and non-coding RNA.</title>
        <authorList>
            <person name="Behra P.R.K."/>
            <person name="Pettersson B.M.F."/>
            <person name="Ramesh M."/>
            <person name="Das S."/>
            <person name="Dasgupta S."/>
            <person name="Kirsebom L.A."/>
        </authorList>
    </citation>
    <scope>NUCLEOTIDE SEQUENCE</scope>
    <source>
        <strain evidence="2">DSM 44838</strain>
    </source>
</reference>
<comment type="caution">
    <text evidence="2">The sequence shown here is derived from an EMBL/GenBank/DDBJ whole genome shotgun (WGS) entry which is preliminary data.</text>
</comment>
<accession>A0A9X2Z0H3</accession>
<reference evidence="2" key="1">
    <citation type="submission" date="2020-07" db="EMBL/GenBank/DDBJ databases">
        <authorList>
            <person name="Pettersson B.M.F."/>
            <person name="Behra P.R.K."/>
            <person name="Ramesh M."/>
            <person name="Das S."/>
            <person name="Dasgupta S."/>
            <person name="Kirsebom L.A."/>
        </authorList>
    </citation>
    <scope>NUCLEOTIDE SEQUENCE</scope>
    <source>
        <strain evidence="2">DSM 44838</strain>
    </source>
</reference>
<sequence length="363" mass="39461">MTAELLDPPRGVTSRPAVVYRPESWVFWLYAAALLAGILSVLNDYGQAFHETLDAQLVLAPAWLALMAFLLWLMFVCDPFRTVRPYKQGLVAGSALGASTALAMAMLGNDQLGQIWARYLPPDVYADWSAALTAPFVEEAAKAMCAAVVLVLCASSFNRISHALLVGMFVGFGFDIAEDLTYATNEAIGSLDSDTSGAGGSLLVRAITAVPAHWAYTGLAAVGVLLLLPTFANDVGWCRLRRVSVAGVLFFSASFMHFVWDGPVPSVWWKFAVNIAVFVTAVLLLLRYERRRVVDRIALGRDDMPLAGVDAAVLDSLPTARRRRALRRRARRAGGRTVKKAVAAQQRWALDRIASAEVCATTR</sequence>
<dbReference type="PANTHER" id="PTHR36844">
    <property type="entry name" value="PROTEASE PRSW"/>
    <property type="match status" value="1"/>
</dbReference>
<dbReference type="GO" id="GO:0008237">
    <property type="term" value="F:metallopeptidase activity"/>
    <property type="evidence" value="ECO:0007669"/>
    <property type="project" value="UniProtKB-KW"/>
</dbReference>
<feature type="transmembrane region" description="Helical" evidence="1">
    <location>
        <begin position="25"/>
        <end position="43"/>
    </location>
</feature>
<feature type="transmembrane region" description="Helical" evidence="1">
    <location>
        <begin position="243"/>
        <end position="260"/>
    </location>
</feature>
<organism evidence="2 3">
    <name type="scientific">Mycobacterium yunnanensis</name>
    <dbReference type="NCBI Taxonomy" id="368477"/>
    <lineage>
        <taxon>Bacteria</taxon>
        <taxon>Bacillati</taxon>
        <taxon>Actinomycetota</taxon>
        <taxon>Actinomycetes</taxon>
        <taxon>Mycobacteriales</taxon>
        <taxon>Mycobacteriaceae</taxon>
        <taxon>Mycobacterium</taxon>
    </lineage>
</organism>
<keyword evidence="1" id="KW-0472">Membrane</keyword>
<keyword evidence="1" id="KW-0812">Transmembrane</keyword>
<feature type="transmembrane region" description="Helical" evidence="1">
    <location>
        <begin position="266"/>
        <end position="286"/>
    </location>
</feature>
<dbReference type="AlphaFoldDB" id="A0A9X2Z0H3"/>
<feature type="transmembrane region" description="Helical" evidence="1">
    <location>
        <begin position="128"/>
        <end position="153"/>
    </location>
</feature>
<feature type="transmembrane region" description="Helical" evidence="1">
    <location>
        <begin position="89"/>
        <end position="108"/>
    </location>
</feature>
<feature type="transmembrane region" description="Helical" evidence="1">
    <location>
        <begin position="55"/>
        <end position="77"/>
    </location>
</feature>
<keyword evidence="3" id="KW-1185">Reference proteome</keyword>
<evidence type="ECO:0000256" key="1">
    <source>
        <dbReference type="SAM" id="Phobius"/>
    </source>
</evidence>
<evidence type="ECO:0000313" key="2">
    <source>
        <dbReference type="EMBL" id="MCV7420810.1"/>
    </source>
</evidence>